<keyword evidence="5 7" id="KW-1015">Disulfide bond</keyword>
<comment type="subcellular location">
    <subcellularLocation>
        <location evidence="1">Secreted</location>
    </subcellularLocation>
</comment>
<reference evidence="10" key="1">
    <citation type="submission" date="2018-06" db="EMBL/GenBank/DDBJ databases">
        <title>Genome assembly of Danube salmon.</title>
        <authorList>
            <person name="Macqueen D.J."/>
            <person name="Gundappa M.K."/>
        </authorList>
    </citation>
    <scope>NUCLEOTIDE SEQUENCE [LARGE SCALE GENOMIC DNA]</scope>
</reference>
<feature type="disulfide bond" evidence="7">
    <location>
        <begin position="276"/>
        <end position="286"/>
    </location>
</feature>
<dbReference type="PROSITE" id="PS00420">
    <property type="entry name" value="SRCR_1"/>
    <property type="match status" value="2"/>
</dbReference>
<reference evidence="9" key="3">
    <citation type="submission" date="2025-09" db="UniProtKB">
        <authorList>
            <consortium name="Ensembl"/>
        </authorList>
    </citation>
    <scope>IDENTIFICATION</scope>
</reference>
<organism evidence="9 10">
    <name type="scientific">Hucho hucho</name>
    <name type="common">huchen</name>
    <dbReference type="NCBI Taxonomy" id="62062"/>
    <lineage>
        <taxon>Eukaryota</taxon>
        <taxon>Metazoa</taxon>
        <taxon>Chordata</taxon>
        <taxon>Craniata</taxon>
        <taxon>Vertebrata</taxon>
        <taxon>Euteleostomi</taxon>
        <taxon>Actinopterygii</taxon>
        <taxon>Neopterygii</taxon>
        <taxon>Teleostei</taxon>
        <taxon>Protacanthopterygii</taxon>
        <taxon>Salmoniformes</taxon>
        <taxon>Salmonidae</taxon>
        <taxon>Salmoninae</taxon>
        <taxon>Hucho</taxon>
    </lineage>
</organism>
<dbReference type="FunFam" id="3.10.250.10:FF:000011">
    <property type="entry name" value="Scavenger receptor class A member 5"/>
    <property type="match status" value="1"/>
</dbReference>
<dbReference type="FunFam" id="3.10.250.10:FF:000006">
    <property type="entry name" value="neurotrypsin isoform X2"/>
    <property type="match status" value="1"/>
</dbReference>
<dbReference type="Proteomes" id="UP000314982">
    <property type="component" value="Unassembled WGS sequence"/>
</dbReference>
<evidence type="ECO:0000256" key="4">
    <source>
        <dbReference type="ARBA" id="ARBA00022737"/>
    </source>
</evidence>
<evidence type="ECO:0000313" key="10">
    <source>
        <dbReference type="Proteomes" id="UP000314982"/>
    </source>
</evidence>
<dbReference type="GO" id="GO:0004252">
    <property type="term" value="F:serine-type endopeptidase activity"/>
    <property type="evidence" value="ECO:0007669"/>
    <property type="project" value="TreeGrafter"/>
</dbReference>
<evidence type="ECO:0000256" key="6">
    <source>
        <dbReference type="ARBA" id="ARBA00023180"/>
    </source>
</evidence>
<evidence type="ECO:0000256" key="1">
    <source>
        <dbReference type="ARBA" id="ARBA00004613"/>
    </source>
</evidence>
<evidence type="ECO:0000313" key="9">
    <source>
        <dbReference type="Ensembl" id="ENSHHUP00000068146.1"/>
    </source>
</evidence>
<feature type="disulfide bond" evidence="7">
    <location>
        <begin position="141"/>
        <end position="202"/>
    </location>
</feature>
<dbReference type="SUPFAM" id="SSF56487">
    <property type="entry name" value="SRCR-like"/>
    <property type="match status" value="3"/>
</dbReference>
<sequence length="377" mass="40788">GWMMLVKPNVRLVNGSDLCSGRVEIYQTGHWRTVCNDMWDLNVSAVVCSQLGCGKAVSGPERAYFGQGIGPIWQYGVGCSGSESIYRVVTYVYKKDGQLTKTIRLVNGNGRCSGRVEIYYSGQWGTVCDDSWDIKDAEVVCRQLGCESTNQVLISVQYGPGSGNIWLDDVACTGSERYLTECPHRGVGKHNCDHSEDAGVVCPAAQVRLVNGSGRCSGRVEIYHSGQWGTVCDDDWDMNDAAVVCGQLGCGSAVGAPIRAHFGQGSESIWLDDVKCSGNESYLSECSHLSFGEENCNHGEDAGVFCLSALLPATPWTSLLVRKTANTLTVEGTKTFSKNVFCRTGFCTKLSLADARATCCTRIAAIFLPKMIQCPLL</sequence>
<reference evidence="9" key="2">
    <citation type="submission" date="2025-08" db="UniProtKB">
        <authorList>
            <consortium name="Ensembl"/>
        </authorList>
    </citation>
    <scope>IDENTIFICATION</scope>
</reference>
<dbReference type="FunFam" id="3.10.250.10:FF:000009">
    <property type="entry name" value="WC1"/>
    <property type="match status" value="1"/>
</dbReference>
<dbReference type="Ensembl" id="ENSHHUT00000070432.1">
    <property type="protein sequence ID" value="ENSHHUP00000068146.1"/>
    <property type="gene ID" value="ENSHHUG00000040169.1"/>
</dbReference>
<keyword evidence="4" id="KW-0677">Repeat</keyword>
<feature type="disulfide bond" evidence="7">
    <location>
        <begin position="245"/>
        <end position="306"/>
    </location>
</feature>
<evidence type="ECO:0000256" key="7">
    <source>
        <dbReference type="PROSITE-ProRule" id="PRU00196"/>
    </source>
</evidence>
<feature type="domain" description="SRCR" evidence="8">
    <location>
        <begin position="207"/>
        <end position="307"/>
    </location>
</feature>
<feature type="disulfide bond" evidence="7">
    <location>
        <begin position="128"/>
        <end position="192"/>
    </location>
</feature>
<dbReference type="GO" id="GO:0005615">
    <property type="term" value="C:extracellular space"/>
    <property type="evidence" value="ECO:0007669"/>
    <property type="project" value="TreeGrafter"/>
</dbReference>
<dbReference type="PANTHER" id="PTHR48071:SF15">
    <property type="entry name" value="SRCR DOMAIN-CONTAINING PROTEIN"/>
    <property type="match status" value="1"/>
</dbReference>
<evidence type="ECO:0000256" key="5">
    <source>
        <dbReference type="ARBA" id="ARBA00023157"/>
    </source>
</evidence>
<dbReference type="PANTHER" id="PTHR48071">
    <property type="entry name" value="SRCR DOMAIN-CONTAINING PROTEIN"/>
    <property type="match status" value="1"/>
</dbReference>
<evidence type="ECO:0000256" key="3">
    <source>
        <dbReference type="ARBA" id="ARBA00022729"/>
    </source>
</evidence>
<dbReference type="Gene3D" id="3.10.250.10">
    <property type="entry name" value="SRCR-like domain"/>
    <property type="match status" value="3"/>
</dbReference>
<feature type="domain" description="SRCR" evidence="8">
    <location>
        <begin position="103"/>
        <end position="203"/>
    </location>
</feature>
<dbReference type="AlphaFoldDB" id="A0A4W5PTM5"/>
<dbReference type="GO" id="GO:0031638">
    <property type="term" value="P:zymogen activation"/>
    <property type="evidence" value="ECO:0007669"/>
    <property type="project" value="TreeGrafter"/>
</dbReference>
<dbReference type="Pfam" id="PF00530">
    <property type="entry name" value="SRCR"/>
    <property type="match status" value="3"/>
</dbReference>
<name>A0A4W5PTM5_9TELE</name>
<keyword evidence="2" id="KW-0964">Secreted</keyword>
<evidence type="ECO:0000256" key="2">
    <source>
        <dbReference type="ARBA" id="ARBA00022525"/>
    </source>
</evidence>
<protein>
    <recommendedName>
        <fullName evidence="8">SRCR domain-containing protein</fullName>
    </recommendedName>
</protein>
<feature type="domain" description="SRCR" evidence="8">
    <location>
        <begin position="10"/>
        <end position="84"/>
    </location>
</feature>
<dbReference type="GeneTree" id="ENSGT00950000183145"/>
<keyword evidence="6" id="KW-0325">Glycoprotein</keyword>
<keyword evidence="3" id="KW-0732">Signal</keyword>
<proteinExistence type="predicted"/>
<dbReference type="InterPro" id="IPR001190">
    <property type="entry name" value="SRCR"/>
</dbReference>
<comment type="caution">
    <text evidence="7">Lacks conserved residue(s) required for the propagation of feature annotation.</text>
</comment>
<accession>A0A4W5PTM5</accession>
<dbReference type="PROSITE" id="PS50287">
    <property type="entry name" value="SRCR_2"/>
    <property type="match status" value="3"/>
</dbReference>
<dbReference type="InterPro" id="IPR036772">
    <property type="entry name" value="SRCR-like_dom_sf"/>
</dbReference>
<dbReference type="GO" id="GO:0005886">
    <property type="term" value="C:plasma membrane"/>
    <property type="evidence" value="ECO:0007669"/>
    <property type="project" value="TreeGrafter"/>
</dbReference>
<keyword evidence="10" id="KW-1185">Reference proteome</keyword>
<dbReference type="PRINTS" id="PR00258">
    <property type="entry name" value="SPERACTRCPTR"/>
</dbReference>
<dbReference type="SMART" id="SM00202">
    <property type="entry name" value="SR"/>
    <property type="match status" value="3"/>
</dbReference>
<feature type="disulfide bond" evidence="7">
    <location>
        <begin position="232"/>
        <end position="296"/>
    </location>
</feature>
<evidence type="ECO:0000259" key="8">
    <source>
        <dbReference type="PROSITE" id="PS50287"/>
    </source>
</evidence>
<feature type="disulfide bond" evidence="7">
    <location>
        <begin position="172"/>
        <end position="182"/>
    </location>
</feature>